<name>A0A0F9FPS4_9ZZZZ</name>
<feature type="compositionally biased region" description="Basic residues" evidence="1">
    <location>
        <begin position="51"/>
        <end position="67"/>
    </location>
</feature>
<gene>
    <name evidence="2" type="ORF">LCGC14_2279230</name>
</gene>
<evidence type="ECO:0000256" key="1">
    <source>
        <dbReference type="SAM" id="MobiDB-lite"/>
    </source>
</evidence>
<accession>A0A0F9FPS4</accession>
<feature type="region of interest" description="Disordered" evidence="1">
    <location>
        <begin position="44"/>
        <end position="79"/>
    </location>
</feature>
<sequence>MAELVYQTWERITGKPWSAARKGGFTTGSYNDNIALQKKLLGGWNPYKPKAAPKPKPKPKAKPKPRAKAPSPGPVPVEPGITAKQWAAALALQRETAQELARLQEQAQADARRVQEAQLGANPADFVAYELYRRELEKQGFTPERASRSDVDIQNLFDVALGLEGSAPLSGGAGGTFGLGGDPSTATLGKGQFGVNLPTTGSISRAELQSYSPTDIGILESFLRGGVETDGGFQGINPQDFFTELEEGLIPTL</sequence>
<feature type="non-terminal residue" evidence="2">
    <location>
        <position position="253"/>
    </location>
</feature>
<protein>
    <submittedName>
        <fullName evidence="2">Uncharacterized protein</fullName>
    </submittedName>
</protein>
<dbReference type="EMBL" id="LAZR01031669">
    <property type="protein sequence ID" value="KKL53057.1"/>
    <property type="molecule type" value="Genomic_DNA"/>
</dbReference>
<reference evidence="2" key="1">
    <citation type="journal article" date="2015" name="Nature">
        <title>Complex archaea that bridge the gap between prokaryotes and eukaryotes.</title>
        <authorList>
            <person name="Spang A."/>
            <person name="Saw J.H."/>
            <person name="Jorgensen S.L."/>
            <person name="Zaremba-Niedzwiedzka K."/>
            <person name="Martijn J."/>
            <person name="Lind A.E."/>
            <person name="van Eijk R."/>
            <person name="Schleper C."/>
            <person name="Guy L."/>
            <person name="Ettema T.J."/>
        </authorList>
    </citation>
    <scope>NUCLEOTIDE SEQUENCE</scope>
</reference>
<proteinExistence type="predicted"/>
<evidence type="ECO:0000313" key="2">
    <source>
        <dbReference type="EMBL" id="KKL53057.1"/>
    </source>
</evidence>
<organism evidence="2">
    <name type="scientific">marine sediment metagenome</name>
    <dbReference type="NCBI Taxonomy" id="412755"/>
    <lineage>
        <taxon>unclassified sequences</taxon>
        <taxon>metagenomes</taxon>
        <taxon>ecological metagenomes</taxon>
    </lineage>
</organism>
<comment type="caution">
    <text evidence="2">The sequence shown here is derived from an EMBL/GenBank/DDBJ whole genome shotgun (WGS) entry which is preliminary data.</text>
</comment>
<dbReference type="AlphaFoldDB" id="A0A0F9FPS4"/>